<dbReference type="SUPFAM" id="SSF50475">
    <property type="entry name" value="FMN-binding split barrel"/>
    <property type="match status" value="1"/>
</dbReference>
<dbReference type="InterPro" id="IPR012349">
    <property type="entry name" value="Split_barrel_FMN-bd"/>
</dbReference>
<dbReference type="Gene3D" id="2.30.110.10">
    <property type="entry name" value="Electron Transport, Fmn-binding Protein, Chain A"/>
    <property type="match status" value="1"/>
</dbReference>
<evidence type="ECO:0000256" key="1">
    <source>
        <dbReference type="ARBA" id="ARBA00023002"/>
    </source>
</evidence>
<dbReference type="PANTHER" id="PTHR30466">
    <property type="entry name" value="FLAVIN REDUCTASE"/>
    <property type="match status" value="1"/>
</dbReference>
<dbReference type="InterPro" id="IPR002563">
    <property type="entry name" value="Flavin_Rdtase-like_dom"/>
</dbReference>
<dbReference type="RefSeq" id="WP_138749382.1">
    <property type="nucleotide sequence ID" value="NZ_VCLB01000008.1"/>
</dbReference>
<comment type="caution">
    <text evidence="3">The sequence shown here is derived from an EMBL/GenBank/DDBJ whole genome shotgun (WGS) entry which is preliminary data.</text>
</comment>
<dbReference type="SMART" id="SM00903">
    <property type="entry name" value="Flavin_Reduct"/>
    <property type="match status" value="1"/>
</dbReference>
<dbReference type="AlphaFoldDB" id="A0A5C4JP86"/>
<dbReference type="InterPro" id="IPR050268">
    <property type="entry name" value="NADH-dep_flavin_reductase"/>
</dbReference>
<protein>
    <submittedName>
        <fullName evidence="3">Flavin reductase family protein</fullName>
    </submittedName>
</protein>
<dbReference type="GO" id="GO:0042602">
    <property type="term" value="F:riboflavin reductase (NADPH) activity"/>
    <property type="evidence" value="ECO:0007669"/>
    <property type="project" value="TreeGrafter"/>
</dbReference>
<reference evidence="3 4" key="1">
    <citation type="submission" date="2019-06" db="EMBL/GenBank/DDBJ databases">
        <title>Martelella lutilitoris sp. nov., isolated from a tidal mudflat.</title>
        <authorList>
            <person name="Kim Y.-J."/>
        </authorList>
    </citation>
    <scope>NUCLEOTIDE SEQUENCE [LARGE SCALE GENOMIC DNA]</scope>
    <source>
        <strain evidence="3 4">GH2-6</strain>
    </source>
</reference>
<dbReference type="PANTHER" id="PTHR30466:SF1">
    <property type="entry name" value="FMN REDUCTASE (NADH) RUTF"/>
    <property type="match status" value="1"/>
</dbReference>
<gene>
    <name evidence="3" type="ORF">FF124_15455</name>
</gene>
<proteinExistence type="predicted"/>
<name>A0A5C4JP86_9HYPH</name>
<sequence>MHDETPLTRAYRDAMARFAGHVQVVTTAHDGALRGVTATACCSVSDAPPTVLACVNRLNAKNMVFLESGNFAVNTLGARHKPLADAFSGLGGLSPEERFAKGDWDMGGSGAPVLKDALASFDCRLIEAKEMSTHWILIGEVVRTDCGTDDEALMYYRRAYRTL</sequence>
<keyword evidence="1" id="KW-0560">Oxidoreductase</keyword>
<dbReference type="Pfam" id="PF01613">
    <property type="entry name" value="Flavin_Reduct"/>
    <property type="match status" value="1"/>
</dbReference>
<evidence type="ECO:0000313" key="3">
    <source>
        <dbReference type="EMBL" id="TNB46944.1"/>
    </source>
</evidence>
<organism evidence="3 4">
    <name type="scientific">Martelella lutilitoris</name>
    <dbReference type="NCBI Taxonomy" id="2583532"/>
    <lineage>
        <taxon>Bacteria</taxon>
        <taxon>Pseudomonadati</taxon>
        <taxon>Pseudomonadota</taxon>
        <taxon>Alphaproteobacteria</taxon>
        <taxon>Hyphomicrobiales</taxon>
        <taxon>Aurantimonadaceae</taxon>
        <taxon>Martelella</taxon>
    </lineage>
</organism>
<evidence type="ECO:0000259" key="2">
    <source>
        <dbReference type="SMART" id="SM00903"/>
    </source>
</evidence>
<accession>A0A5C4JP86</accession>
<feature type="domain" description="Flavin reductase like" evidence="2">
    <location>
        <begin position="15"/>
        <end position="162"/>
    </location>
</feature>
<keyword evidence="4" id="KW-1185">Reference proteome</keyword>
<dbReference type="OrthoDB" id="9789254at2"/>
<dbReference type="EMBL" id="VCLB01000008">
    <property type="protein sequence ID" value="TNB46944.1"/>
    <property type="molecule type" value="Genomic_DNA"/>
</dbReference>
<evidence type="ECO:0000313" key="4">
    <source>
        <dbReference type="Proteomes" id="UP000307874"/>
    </source>
</evidence>
<dbReference type="GO" id="GO:0006208">
    <property type="term" value="P:pyrimidine nucleobase catabolic process"/>
    <property type="evidence" value="ECO:0007669"/>
    <property type="project" value="TreeGrafter"/>
</dbReference>
<dbReference type="Proteomes" id="UP000307874">
    <property type="component" value="Unassembled WGS sequence"/>
</dbReference>
<dbReference type="GO" id="GO:0010181">
    <property type="term" value="F:FMN binding"/>
    <property type="evidence" value="ECO:0007669"/>
    <property type="project" value="InterPro"/>
</dbReference>